<dbReference type="PANTHER" id="PTHR23426">
    <property type="entry name" value="FERREDOXIN/ADRENODOXIN"/>
    <property type="match status" value="1"/>
</dbReference>
<sequence>MSEVTYLHPDGTSTVQTTGPGESVMEAAVRNGVPGIVGECGGALSCSTCHVYVDEACWQEFGEVGEMEDDMLDGVATDRLPHSRLSCQIRPTAQQRLRVTTPESQY</sequence>
<dbReference type="RefSeq" id="WP_160900170.1">
    <property type="nucleotide sequence ID" value="NZ_CP102850.1"/>
</dbReference>
<dbReference type="AlphaFoldDB" id="A0A6L7GKF0"/>
<evidence type="ECO:0000313" key="9">
    <source>
        <dbReference type="EMBL" id="MXP19992.1"/>
    </source>
</evidence>
<proteinExistence type="inferred from homology"/>
<dbReference type="PANTHER" id="PTHR23426:SF65">
    <property type="entry name" value="FERREDOXIN-2, MITOCHONDRIAL"/>
    <property type="match status" value="1"/>
</dbReference>
<keyword evidence="10" id="KW-1185">Reference proteome</keyword>
<organism evidence="9 10">
    <name type="scientific">Gordonia mangrovi</name>
    <dbReference type="NCBI Taxonomy" id="2665643"/>
    <lineage>
        <taxon>Bacteria</taxon>
        <taxon>Bacillati</taxon>
        <taxon>Actinomycetota</taxon>
        <taxon>Actinomycetes</taxon>
        <taxon>Mycobacteriales</taxon>
        <taxon>Gordoniaceae</taxon>
        <taxon>Gordonia</taxon>
    </lineage>
</organism>
<dbReference type="InterPro" id="IPR001041">
    <property type="entry name" value="2Fe-2S_ferredoxin-type"/>
</dbReference>
<dbReference type="InterPro" id="IPR001055">
    <property type="entry name" value="Adrenodoxin-like"/>
</dbReference>
<comment type="caution">
    <text evidence="9">The sequence shown here is derived from an EMBL/GenBank/DDBJ whole genome shotgun (WGS) entry which is preliminary data.</text>
</comment>
<protein>
    <submittedName>
        <fullName evidence="9">2Fe-2S iron-sulfur cluster binding domain-containing protein</fullName>
    </submittedName>
</protein>
<feature type="compositionally biased region" description="Polar residues" evidence="7">
    <location>
        <begin position="11"/>
        <end position="20"/>
    </location>
</feature>
<keyword evidence="3" id="KW-0479">Metal-binding</keyword>
<feature type="domain" description="2Fe-2S ferredoxin-type" evidence="8">
    <location>
        <begin position="2"/>
        <end position="105"/>
    </location>
</feature>
<keyword evidence="5" id="KW-0411">Iron-sulfur</keyword>
<dbReference type="Pfam" id="PF00111">
    <property type="entry name" value="Fer2"/>
    <property type="match status" value="1"/>
</dbReference>
<dbReference type="EMBL" id="WMBR01000001">
    <property type="protein sequence ID" value="MXP19992.1"/>
    <property type="molecule type" value="Genomic_DNA"/>
</dbReference>
<dbReference type="GO" id="GO:0005829">
    <property type="term" value="C:cytosol"/>
    <property type="evidence" value="ECO:0007669"/>
    <property type="project" value="TreeGrafter"/>
</dbReference>
<accession>A0A6L7GKF0</accession>
<dbReference type="InterPro" id="IPR018298">
    <property type="entry name" value="Adrenodoxin_Fe-S_BS"/>
</dbReference>
<dbReference type="InterPro" id="IPR012675">
    <property type="entry name" value="Beta-grasp_dom_sf"/>
</dbReference>
<dbReference type="Gene3D" id="3.10.20.30">
    <property type="match status" value="1"/>
</dbReference>
<reference evidence="9 10" key="1">
    <citation type="submission" date="2019-11" db="EMBL/GenBank/DDBJ databases">
        <title>Gordonia sp. nov., a novel actinobacterium isolated from mangrove soil in Hainan.</title>
        <authorList>
            <person name="Huang X."/>
            <person name="Xie Y."/>
            <person name="Chu X."/>
            <person name="Xiao K."/>
        </authorList>
    </citation>
    <scope>NUCLEOTIDE SEQUENCE [LARGE SCALE GENOMIC DNA]</scope>
    <source>
        <strain evidence="9 10">HNM0687</strain>
    </source>
</reference>
<evidence type="ECO:0000256" key="5">
    <source>
        <dbReference type="ARBA" id="ARBA00023014"/>
    </source>
</evidence>
<dbReference type="InterPro" id="IPR036010">
    <property type="entry name" value="2Fe-2S_ferredoxin-like_sf"/>
</dbReference>
<dbReference type="Proteomes" id="UP000475545">
    <property type="component" value="Unassembled WGS sequence"/>
</dbReference>
<dbReference type="PRINTS" id="PR00355">
    <property type="entry name" value="ADRENODOXIN"/>
</dbReference>
<name>A0A6L7GKF0_9ACTN</name>
<evidence type="ECO:0000313" key="10">
    <source>
        <dbReference type="Proteomes" id="UP000475545"/>
    </source>
</evidence>
<dbReference type="GO" id="GO:0051537">
    <property type="term" value="F:2 iron, 2 sulfur cluster binding"/>
    <property type="evidence" value="ECO:0007669"/>
    <property type="project" value="UniProtKB-KW"/>
</dbReference>
<dbReference type="CDD" id="cd00207">
    <property type="entry name" value="fer2"/>
    <property type="match status" value="1"/>
</dbReference>
<evidence type="ECO:0000256" key="7">
    <source>
        <dbReference type="SAM" id="MobiDB-lite"/>
    </source>
</evidence>
<evidence type="ECO:0000259" key="8">
    <source>
        <dbReference type="PROSITE" id="PS51085"/>
    </source>
</evidence>
<dbReference type="GO" id="GO:0140647">
    <property type="term" value="P:P450-containing electron transport chain"/>
    <property type="evidence" value="ECO:0007669"/>
    <property type="project" value="InterPro"/>
</dbReference>
<dbReference type="PROSITE" id="PS00814">
    <property type="entry name" value="ADX"/>
    <property type="match status" value="1"/>
</dbReference>
<evidence type="ECO:0000256" key="2">
    <source>
        <dbReference type="ARBA" id="ARBA00022714"/>
    </source>
</evidence>
<dbReference type="PROSITE" id="PS51085">
    <property type="entry name" value="2FE2S_FER_2"/>
    <property type="match status" value="1"/>
</dbReference>
<evidence type="ECO:0000256" key="3">
    <source>
        <dbReference type="ARBA" id="ARBA00022723"/>
    </source>
</evidence>
<keyword evidence="4" id="KW-0408">Iron</keyword>
<comment type="cofactor">
    <cofactor evidence="6">
        <name>[2Fe-2S] cluster</name>
        <dbReference type="ChEBI" id="CHEBI:190135"/>
    </cofactor>
</comment>
<keyword evidence="2" id="KW-0001">2Fe-2S</keyword>
<dbReference type="GO" id="GO:0009055">
    <property type="term" value="F:electron transfer activity"/>
    <property type="evidence" value="ECO:0007669"/>
    <property type="project" value="TreeGrafter"/>
</dbReference>
<evidence type="ECO:0000256" key="1">
    <source>
        <dbReference type="ARBA" id="ARBA00010914"/>
    </source>
</evidence>
<dbReference type="GO" id="GO:0046872">
    <property type="term" value="F:metal ion binding"/>
    <property type="evidence" value="ECO:0007669"/>
    <property type="project" value="UniProtKB-KW"/>
</dbReference>
<gene>
    <name evidence="9" type="ORF">GIY30_01245</name>
</gene>
<evidence type="ECO:0000256" key="6">
    <source>
        <dbReference type="ARBA" id="ARBA00034078"/>
    </source>
</evidence>
<dbReference type="SUPFAM" id="SSF54292">
    <property type="entry name" value="2Fe-2S ferredoxin-like"/>
    <property type="match status" value="1"/>
</dbReference>
<evidence type="ECO:0000256" key="4">
    <source>
        <dbReference type="ARBA" id="ARBA00023004"/>
    </source>
</evidence>
<feature type="region of interest" description="Disordered" evidence="7">
    <location>
        <begin position="1"/>
        <end position="20"/>
    </location>
</feature>
<comment type="similarity">
    <text evidence="1">Belongs to the adrenodoxin/putidaredoxin family.</text>
</comment>